<dbReference type="AlphaFoldDB" id="A0AAV2NET5"/>
<organism evidence="2 3">
    <name type="scientific">Lasius platythorax</name>
    <dbReference type="NCBI Taxonomy" id="488582"/>
    <lineage>
        <taxon>Eukaryota</taxon>
        <taxon>Metazoa</taxon>
        <taxon>Ecdysozoa</taxon>
        <taxon>Arthropoda</taxon>
        <taxon>Hexapoda</taxon>
        <taxon>Insecta</taxon>
        <taxon>Pterygota</taxon>
        <taxon>Neoptera</taxon>
        <taxon>Endopterygota</taxon>
        <taxon>Hymenoptera</taxon>
        <taxon>Apocrita</taxon>
        <taxon>Aculeata</taxon>
        <taxon>Formicoidea</taxon>
        <taxon>Formicidae</taxon>
        <taxon>Formicinae</taxon>
        <taxon>Lasius</taxon>
        <taxon>Lasius</taxon>
    </lineage>
</organism>
<feature type="compositionally biased region" description="Basic and acidic residues" evidence="1">
    <location>
        <begin position="39"/>
        <end position="49"/>
    </location>
</feature>
<proteinExistence type="predicted"/>
<reference evidence="2" key="1">
    <citation type="submission" date="2024-04" db="EMBL/GenBank/DDBJ databases">
        <authorList>
            <consortium name="Molecular Ecology Group"/>
        </authorList>
    </citation>
    <scope>NUCLEOTIDE SEQUENCE</scope>
</reference>
<feature type="region of interest" description="Disordered" evidence="1">
    <location>
        <begin position="1"/>
        <end position="50"/>
    </location>
</feature>
<keyword evidence="3" id="KW-1185">Reference proteome</keyword>
<protein>
    <submittedName>
        <fullName evidence="2">Uncharacterized protein</fullName>
    </submittedName>
</protein>
<feature type="compositionally biased region" description="Basic residues" evidence="1">
    <location>
        <begin position="26"/>
        <end position="35"/>
    </location>
</feature>
<gene>
    <name evidence="2" type="ORF">LPLAT_LOCUS4108</name>
</gene>
<name>A0AAV2NET5_9HYME</name>
<evidence type="ECO:0000256" key="1">
    <source>
        <dbReference type="SAM" id="MobiDB-lite"/>
    </source>
</evidence>
<accession>A0AAV2NET5</accession>
<evidence type="ECO:0000313" key="2">
    <source>
        <dbReference type="EMBL" id="CAL1678212.1"/>
    </source>
</evidence>
<sequence length="75" mass="8647">MIQHDQWGKRKRKIYFSQKTKDRKNSLKNKLKARNAGHGPEEHALKAAKTDTGTAWKTPVLSKAFLNELPNKTFI</sequence>
<evidence type="ECO:0000313" key="3">
    <source>
        <dbReference type="Proteomes" id="UP001497644"/>
    </source>
</evidence>
<dbReference type="Proteomes" id="UP001497644">
    <property type="component" value="Chromosome 14"/>
</dbReference>
<dbReference type="EMBL" id="OZ034837">
    <property type="protein sequence ID" value="CAL1678212.1"/>
    <property type="molecule type" value="Genomic_DNA"/>
</dbReference>